<dbReference type="InterPro" id="IPR036102">
    <property type="entry name" value="OsmC/Ohrsf"/>
</dbReference>
<evidence type="ECO:0000256" key="1">
    <source>
        <dbReference type="SAM" id="MobiDB-lite"/>
    </source>
</evidence>
<feature type="region of interest" description="Disordered" evidence="1">
    <location>
        <begin position="127"/>
        <end position="151"/>
    </location>
</feature>
<dbReference type="SUPFAM" id="SSF82784">
    <property type="entry name" value="OsmC-like"/>
    <property type="match status" value="1"/>
</dbReference>
<evidence type="ECO:0000313" key="2">
    <source>
        <dbReference type="EMBL" id="MBP0456360.1"/>
    </source>
</evidence>
<dbReference type="RefSeq" id="WP_209338144.1">
    <property type="nucleotide sequence ID" value="NZ_JAGIQL010000004.1"/>
</dbReference>
<keyword evidence="3" id="KW-1185">Reference proteome</keyword>
<dbReference type="Proteomes" id="UP000670475">
    <property type="component" value="Unassembled WGS sequence"/>
</dbReference>
<dbReference type="Pfam" id="PF02566">
    <property type="entry name" value="OsmC"/>
    <property type="match status" value="1"/>
</dbReference>
<proteinExistence type="predicted"/>
<sequence length="151" mass="15586">MAELRIERTGSHEFTAHNARGAAVRIGRVGAEGSFTPGELLQLAAAGCAAVTVEELVVRRSGEDAPFVATAGNDRRPGSHEYDALHVALDVDLSSLDAAARERVAAAMRTAVERECTVSRTIEKGTPVTLGIATGGPDAAPSEPEAVPAGE</sequence>
<protein>
    <submittedName>
        <fullName evidence="2">OsmC family protein</fullName>
    </submittedName>
</protein>
<dbReference type="AlphaFoldDB" id="A0A940M595"/>
<organism evidence="2 3">
    <name type="scientific">Streptomyces montanisoli</name>
    <dbReference type="NCBI Taxonomy" id="2798581"/>
    <lineage>
        <taxon>Bacteria</taxon>
        <taxon>Bacillati</taxon>
        <taxon>Actinomycetota</taxon>
        <taxon>Actinomycetes</taxon>
        <taxon>Kitasatosporales</taxon>
        <taxon>Streptomycetaceae</taxon>
        <taxon>Streptomyces</taxon>
    </lineage>
</organism>
<accession>A0A940M595</accession>
<gene>
    <name evidence="2" type="ORF">JFN87_02430</name>
</gene>
<dbReference type="InterPro" id="IPR003718">
    <property type="entry name" value="OsmC/Ohr_fam"/>
</dbReference>
<dbReference type="EMBL" id="JAGIQL010000004">
    <property type="protein sequence ID" value="MBP0456360.1"/>
    <property type="molecule type" value="Genomic_DNA"/>
</dbReference>
<evidence type="ECO:0000313" key="3">
    <source>
        <dbReference type="Proteomes" id="UP000670475"/>
    </source>
</evidence>
<reference evidence="2" key="1">
    <citation type="submission" date="2021-03" db="EMBL/GenBank/DDBJ databases">
        <title>Whole genome sequence of Streptomyces bomunensis MMS17-BM035.</title>
        <authorList>
            <person name="Lee J.H."/>
        </authorList>
    </citation>
    <scope>NUCLEOTIDE SEQUENCE</scope>
    <source>
        <strain evidence="2">MMS17-BM035</strain>
    </source>
</reference>
<name>A0A940M595_9ACTN</name>
<dbReference type="Gene3D" id="3.30.300.20">
    <property type="match status" value="1"/>
</dbReference>
<dbReference type="InterPro" id="IPR015946">
    <property type="entry name" value="KH_dom-like_a/b"/>
</dbReference>
<comment type="caution">
    <text evidence="2">The sequence shown here is derived from an EMBL/GenBank/DDBJ whole genome shotgun (WGS) entry which is preliminary data.</text>
</comment>